<keyword evidence="2" id="KW-1185">Reference proteome</keyword>
<dbReference type="AlphaFoldDB" id="A0AAV8VM48"/>
<reference evidence="1 2" key="1">
    <citation type="journal article" date="2023" name="Insect Mol. Biol.">
        <title>Genome sequencing provides insights into the evolution of gene families encoding plant cell wall-degrading enzymes in longhorned beetles.</title>
        <authorList>
            <person name="Shin N.R."/>
            <person name="Okamura Y."/>
            <person name="Kirsch R."/>
            <person name="Pauchet Y."/>
        </authorList>
    </citation>
    <scope>NUCLEOTIDE SEQUENCE [LARGE SCALE GENOMIC DNA]</scope>
    <source>
        <strain evidence="1">EAD_L_NR</strain>
    </source>
</reference>
<comment type="caution">
    <text evidence="1">The sequence shown here is derived from an EMBL/GenBank/DDBJ whole genome shotgun (WGS) entry which is preliminary data.</text>
</comment>
<organism evidence="1 2">
    <name type="scientific">Exocentrus adspersus</name>
    <dbReference type="NCBI Taxonomy" id="1586481"/>
    <lineage>
        <taxon>Eukaryota</taxon>
        <taxon>Metazoa</taxon>
        <taxon>Ecdysozoa</taxon>
        <taxon>Arthropoda</taxon>
        <taxon>Hexapoda</taxon>
        <taxon>Insecta</taxon>
        <taxon>Pterygota</taxon>
        <taxon>Neoptera</taxon>
        <taxon>Endopterygota</taxon>
        <taxon>Coleoptera</taxon>
        <taxon>Polyphaga</taxon>
        <taxon>Cucujiformia</taxon>
        <taxon>Chrysomeloidea</taxon>
        <taxon>Cerambycidae</taxon>
        <taxon>Lamiinae</taxon>
        <taxon>Acanthocinini</taxon>
        <taxon>Exocentrus</taxon>
    </lineage>
</organism>
<accession>A0AAV8VM48</accession>
<evidence type="ECO:0000313" key="2">
    <source>
        <dbReference type="Proteomes" id="UP001159042"/>
    </source>
</evidence>
<evidence type="ECO:0000313" key="1">
    <source>
        <dbReference type="EMBL" id="KAJ8914946.1"/>
    </source>
</evidence>
<proteinExistence type="predicted"/>
<dbReference type="Proteomes" id="UP001159042">
    <property type="component" value="Unassembled WGS sequence"/>
</dbReference>
<dbReference type="EMBL" id="JANEYG010000060">
    <property type="protein sequence ID" value="KAJ8914946.1"/>
    <property type="molecule type" value="Genomic_DNA"/>
</dbReference>
<name>A0AAV8VM48_9CUCU</name>
<sequence length="66" mass="8071">MYESSDEEEALTLLAIEAVKNVRKKRIWIHDINQEKLKHGEFHTFMPDLRKDEKRFYIYLRMSIES</sequence>
<gene>
    <name evidence="1" type="ORF">NQ315_002470</name>
</gene>
<protein>
    <submittedName>
        <fullName evidence="1">Uncharacterized protein</fullName>
    </submittedName>
</protein>